<keyword evidence="2" id="KW-1185">Reference proteome</keyword>
<dbReference type="Proteomes" id="UP001497680">
    <property type="component" value="Unassembled WGS sequence"/>
</dbReference>
<sequence length="316" mass="36021">MPLPTDPVILQGCQDLYSVIDSIPEYPADEREGIRPVHAKGILFNGIFTATPKAAELSTAWHLQGDRVPIIVRFSTGSPDEEVEDTDDSSKPMGFAIRFMEEWRPVRRHTDIITHSVDGFPASTPEELHGFFNAKRDGTLEQYMRDDPTAAAFAQIPKPTPRSFTTQRYYGVNAFKFVGPEPEKKERYFKYRVVPQRGEDFLSEDENKNQEPNFLEREITRYLELSSVSFTLVAQMAEEGDVTNDCTVNWGEDREEIELGTITIEAPAARQYDEQKYMIFDPIPRIPGIEPSDDVLLQYRSGVYLLSGRDRRDAQA</sequence>
<evidence type="ECO:0000313" key="2">
    <source>
        <dbReference type="Proteomes" id="UP001497680"/>
    </source>
</evidence>
<name>A0ACC0CWL2_9PEZI</name>
<organism evidence="1 2">
    <name type="scientific">Hypoxylon rubiginosum</name>
    <dbReference type="NCBI Taxonomy" id="110542"/>
    <lineage>
        <taxon>Eukaryota</taxon>
        <taxon>Fungi</taxon>
        <taxon>Dikarya</taxon>
        <taxon>Ascomycota</taxon>
        <taxon>Pezizomycotina</taxon>
        <taxon>Sordariomycetes</taxon>
        <taxon>Xylariomycetidae</taxon>
        <taxon>Xylariales</taxon>
        <taxon>Hypoxylaceae</taxon>
        <taxon>Hypoxylon</taxon>
    </lineage>
</organism>
<gene>
    <name evidence="1" type="ORF">F4821DRAFT_279833</name>
</gene>
<protein>
    <submittedName>
        <fullName evidence="1">Catalase-like domain-containing protein</fullName>
    </submittedName>
</protein>
<accession>A0ACC0CWL2</accession>
<reference evidence="1 2" key="1">
    <citation type="journal article" date="2022" name="New Phytol.">
        <title>Ecological generalism drives hyperdiversity of secondary metabolite gene clusters in xylarialean endophytes.</title>
        <authorList>
            <person name="Franco M.E.E."/>
            <person name="Wisecaver J.H."/>
            <person name="Arnold A.E."/>
            <person name="Ju Y.M."/>
            <person name="Slot J.C."/>
            <person name="Ahrendt S."/>
            <person name="Moore L.P."/>
            <person name="Eastman K.E."/>
            <person name="Scott K."/>
            <person name="Konkel Z."/>
            <person name="Mondo S.J."/>
            <person name="Kuo A."/>
            <person name="Hayes R.D."/>
            <person name="Haridas S."/>
            <person name="Andreopoulos B."/>
            <person name="Riley R."/>
            <person name="LaButti K."/>
            <person name="Pangilinan J."/>
            <person name="Lipzen A."/>
            <person name="Amirebrahimi M."/>
            <person name="Yan J."/>
            <person name="Adam C."/>
            <person name="Keymanesh K."/>
            <person name="Ng V."/>
            <person name="Louie K."/>
            <person name="Northen T."/>
            <person name="Drula E."/>
            <person name="Henrissat B."/>
            <person name="Hsieh H.M."/>
            <person name="Youens-Clark K."/>
            <person name="Lutzoni F."/>
            <person name="Miadlikowska J."/>
            <person name="Eastwood D.C."/>
            <person name="Hamelin R.C."/>
            <person name="Grigoriev I.V."/>
            <person name="U'Ren J.M."/>
        </authorList>
    </citation>
    <scope>NUCLEOTIDE SEQUENCE [LARGE SCALE GENOMIC DNA]</scope>
    <source>
        <strain evidence="1 2">ER1909</strain>
    </source>
</reference>
<evidence type="ECO:0000313" key="1">
    <source>
        <dbReference type="EMBL" id="KAI6084868.1"/>
    </source>
</evidence>
<dbReference type="EMBL" id="MU394332">
    <property type="protein sequence ID" value="KAI6084868.1"/>
    <property type="molecule type" value="Genomic_DNA"/>
</dbReference>
<comment type="caution">
    <text evidence="1">The sequence shown here is derived from an EMBL/GenBank/DDBJ whole genome shotgun (WGS) entry which is preliminary data.</text>
</comment>
<proteinExistence type="predicted"/>